<reference evidence="2" key="1">
    <citation type="submission" date="2020-02" db="EMBL/GenBank/DDBJ databases">
        <authorList>
            <person name="Meier V. D."/>
        </authorList>
    </citation>
    <scope>NUCLEOTIDE SEQUENCE</scope>
    <source>
        <strain evidence="2">AVDCRST_MAG05</strain>
    </source>
</reference>
<evidence type="ECO:0000256" key="1">
    <source>
        <dbReference type="SAM" id="MobiDB-lite"/>
    </source>
</evidence>
<organism evidence="2">
    <name type="scientific">uncultured Rubrobacteraceae bacterium</name>
    <dbReference type="NCBI Taxonomy" id="349277"/>
    <lineage>
        <taxon>Bacteria</taxon>
        <taxon>Bacillati</taxon>
        <taxon>Actinomycetota</taxon>
        <taxon>Rubrobacteria</taxon>
        <taxon>Rubrobacterales</taxon>
        <taxon>Rubrobacteraceae</taxon>
        <taxon>environmental samples</taxon>
    </lineage>
</organism>
<feature type="region of interest" description="Disordered" evidence="1">
    <location>
        <begin position="1"/>
        <end position="71"/>
    </location>
</feature>
<feature type="compositionally biased region" description="Basic and acidic residues" evidence="1">
    <location>
        <begin position="15"/>
        <end position="28"/>
    </location>
</feature>
<dbReference type="AlphaFoldDB" id="A0A6J4RAK7"/>
<name>A0A6J4RAK7_9ACTN</name>
<protein>
    <submittedName>
        <fullName evidence="2">Uncharacterized protein</fullName>
    </submittedName>
</protein>
<proteinExistence type="predicted"/>
<accession>A0A6J4RAK7</accession>
<dbReference type="EMBL" id="CADCVM010000009">
    <property type="protein sequence ID" value="CAA9465925.1"/>
    <property type="molecule type" value="Genomic_DNA"/>
</dbReference>
<gene>
    <name evidence="2" type="ORF">AVDCRST_MAG05-48</name>
</gene>
<sequence>DRRRRGHAPNPHRGATPERGRRELEDGRGGPAGPQRHAPRARPAPHRGDRQQADAGGLPPAPAVAQGAWEV</sequence>
<evidence type="ECO:0000313" key="2">
    <source>
        <dbReference type="EMBL" id="CAA9465925.1"/>
    </source>
</evidence>
<feature type="non-terminal residue" evidence="2">
    <location>
        <position position="1"/>
    </location>
</feature>
<feature type="non-terminal residue" evidence="2">
    <location>
        <position position="71"/>
    </location>
</feature>